<comment type="caution">
    <text evidence="1">The sequence shown here is derived from an EMBL/GenBank/DDBJ whole genome shotgun (WGS) entry which is preliminary data.</text>
</comment>
<sequence>MSVPWKKVLSVAYSSIALPIAFAQSKSGFDYVDPLIGTTNGGHVFPGATLPFGMAKAGADVNGENQGGFASDGSSIIGFSHMHDSGTGGSPSLGNFPIFPQAGCPNGDLNNCNYTSWERQTPRINGTVKAHPGYFAITLESQIQAEMTVTNHTALYRFTFPDKPITPNTTLSPLILVELSDLPQSRTNGNISAHASGRITGSGTFSPSFGIGSYQSYFCLDFDGANLKDAGVFANSRAGREKSLSVRADVVDNSLNLRPAGGWAQFEEPNNNGQILARVGMSFMNEAQACANAEKEIPDFDFDGTLEAAESAWRQKLDVIQIEDGGVSQVLLKAFWSGVYRSMISPQDYTGENPKWQSSEPYYDSFYCIWDSFRSIHPLITLLDPHSQTLMVRTLLDVYKHEGKLPDCRMSFCFTQGGSNADIVIADAYFKNITAGIDWKLAYEALISDAELEPLNWDVEGRGGLESWKNLGYIPTEDYDVLGFGTQTRSISRTVEYAYNDFVIALLAKEFGHISDYHKYLGRSGYWKNMYKADQTSAINGTDTGFVGFLQPKYSNGTWGYQDPIFCSPLLEFTSCYLNPDGHETYEGSSWLYTFFVPGDMTTLIKTLGGPDQFVKRLNYFHESGLLYIGDEQGFLKVFLYHYAGRPALSATRSHFYIPSQFNDTINGIPGNDDSGAMGSFEALTMMGIFPNAGQDVYFITPPFFASVSIRNGQTGKTATIRNKNFDPSGKNVFIQSATLNGKPYTRNWLQHSFFLEGGTLELTLGTTESAWGTRPQDLPPSLGPFGNGTMNGTVGINGTMHRRWEMPKLDMHVSWVG</sequence>
<dbReference type="EMBL" id="MU003518">
    <property type="protein sequence ID" value="KAF2468007.1"/>
    <property type="molecule type" value="Genomic_DNA"/>
</dbReference>
<keyword evidence="2" id="KW-1185">Reference proteome</keyword>
<reference evidence="1" key="1">
    <citation type="journal article" date="2020" name="Stud. Mycol.">
        <title>101 Dothideomycetes genomes: a test case for predicting lifestyles and emergence of pathogens.</title>
        <authorList>
            <person name="Haridas S."/>
            <person name="Albert R."/>
            <person name="Binder M."/>
            <person name="Bloem J."/>
            <person name="Labutti K."/>
            <person name="Salamov A."/>
            <person name="Andreopoulos B."/>
            <person name="Baker S."/>
            <person name="Barry K."/>
            <person name="Bills G."/>
            <person name="Bluhm B."/>
            <person name="Cannon C."/>
            <person name="Castanera R."/>
            <person name="Culley D."/>
            <person name="Daum C."/>
            <person name="Ezra D."/>
            <person name="Gonzalez J."/>
            <person name="Henrissat B."/>
            <person name="Kuo A."/>
            <person name="Liang C."/>
            <person name="Lipzen A."/>
            <person name="Lutzoni F."/>
            <person name="Magnuson J."/>
            <person name="Mondo S."/>
            <person name="Nolan M."/>
            <person name="Ohm R."/>
            <person name="Pangilinan J."/>
            <person name="Park H.-J."/>
            <person name="Ramirez L."/>
            <person name="Alfaro M."/>
            <person name="Sun H."/>
            <person name="Tritt A."/>
            <person name="Yoshinaga Y."/>
            <person name="Zwiers L.-H."/>
            <person name="Turgeon B."/>
            <person name="Goodwin S."/>
            <person name="Spatafora J."/>
            <person name="Crous P."/>
            <person name="Grigoriev I."/>
        </authorList>
    </citation>
    <scope>NUCLEOTIDE SEQUENCE</scope>
    <source>
        <strain evidence="1">ATCC 200398</strain>
    </source>
</reference>
<organism evidence="1 2">
    <name type="scientific">Lindgomyces ingoldianus</name>
    <dbReference type="NCBI Taxonomy" id="673940"/>
    <lineage>
        <taxon>Eukaryota</taxon>
        <taxon>Fungi</taxon>
        <taxon>Dikarya</taxon>
        <taxon>Ascomycota</taxon>
        <taxon>Pezizomycotina</taxon>
        <taxon>Dothideomycetes</taxon>
        <taxon>Pleosporomycetidae</taxon>
        <taxon>Pleosporales</taxon>
        <taxon>Lindgomycetaceae</taxon>
        <taxon>Lindgomyces</taxon>
    </lineage>
</organism>
<name>A0ACB6QPH7_9PLEO</name>
<evidence type="ECO:0000313" key="2">
    <source>
        <dbReference type="Proteomes" id="UP000799755"/>
    </source>
</evidence>
<accession>A0ACB6QPH7</accession>
<proteinExistence type="predicted"/>
<evidence type="ECO:0000313" key="1">
    <source>
        <dbReference type="EMBL" id="KAF2468007.1"/>
    </source>
</evidence>
<dbReference type="Proteomes" id="UP000799755">
    <property type="component" value="Unassembled WGS sequence"/>
</dbReference>
<gene>
    <name evidence="1" type="ORF">BDR25DRAFT_291462</name>
</gene>
<protein>
    <submittedName>
        <fullName evidence="1">Alpha-1,2-mannosidase-like protein</fullName>
    </submittedName>
</protein>